<protein>
    <submittedName>
        <fullName evidence="1">Uncharacterized protein</fullName>
    </submittedName>
</protein>
<reference evidence="1 2" key="2">
    <citation type="journal article" date="2022" name="Mol. Ecol. Resour.">
        <title>The genomes of chicory, endive, great burdock and yacon provide insights into Asteraceae paleo-polyploidization history and plant inulin production.</title>
        <authorList>
            <person name="Fan W."/>
            <person name="Wang S."/>
            <person name="Wang H."/>
            <person name="Wang A."/>
            <person name="Jiang F."/>
            <person name="Liu H."/>
            <person name="Zhao H."/>
            <person name="Xu D."/>
            <person name="Zhang Y."/>
        </authorList>
    </citation>
    <scope>NUCLEOTIDE SEQUENCE [LARGE SCALE GENOMIC DNA]</scope>
    <source>
        <strain evidence="2">cv. Yunnan</strain>
        <tissue evidence="1">Leaves</tissue>
    </source>
</reference>
<name>A0ACB9JZ57_9ASTR</name>
<evidence type="ECO:0000313" key="1">
    <source>
        <dbReference type="EMBL" id="KAI3825292.1"/>
    </source>
</evidence>
<evidence type="ECO:0000313" key="2">
    <source>
        <dbReference type="Proteomes" id="UP001056120"/>
    </source>
</evidence>
<reference evidence="2" key="1">
    <citation type="journal article" date="2022" name="Mol. Ecol. Resour.">
        <title>The genomes of chicory, endive, great burdock and yacon provide insights into Asteraceae palaeo-polyploidization history and plant inulin production.</title>
        <authorList>
            <person name="Fan W."/>
            <person name="Wang S."/>
            <person name="Wang H."/>
            <person name="Wang A."/>
            <person name="Jiang F."/>
            <person name="Liu H."/>
            <person name="Zhao H."/>
            <person name="Xu D."/>
            <person name="Zhang Y."/>
        </authorList>
    </citation>
    <scope>NUCLEOTIDE SEQUENCE [LARGE SCALE GENOMIC DNA]</scope>
    <source>
        <strain evidence="2">cv. Yunnan</strain>
    </source>
</reference>
<organism evidence="1 2">
    <name type="scientific">Smallanthus sonchifolius</name>
    <dbReference type="NCBI Taxonomy" id="185202"/>
    <lineage>
        <taxon>Eukaryota</taxon>
        <taxon>Viridiplantae</taxon>
        <taxon>Streptophyta</taxon>
        <taxon>Embryophyta</taxon>
        <taxon>Tracheophyta</taxon>
        <taxon>Spermatophyta</taxon>
        <taxon>Magnoliopsida</taxon>
        <taxon>eudicotyledons</taxon>
        <taxon>Gunneridae</taxon>
        <taxon>Pentapetalae</taxon>
        <taxon>asterids</taxon>
        <taxon>campanulids</taxon>
        <taxon>Asterales</taxon>
        <taxon>Asteraceae</taxon>
        <taxon>Asteroideae</taxon>
        <taxon>Heliantheae alliance</taxon>
        <taxon>Millerieae</taxon>
        <taxon>Smallanthus</taxon>
    </lineage>
</organism>
<proteinExistence type="predicted"/>
<accession>A0ACB9JZ57</accession>
<dbReference type="Proteomes" id="UP001056120">
    <property type="component" value="Linkage Group LG02"/>
</dbReference>
<sequence length="337" mass="37287">MACSRVLLWFVFAISSSILSFSSAEKEYVLTLDHSNFSQVVSKNKFIVMRLESIANIGELYPSCLSDRCGHCKNLAPEYEKAASVLSSHDPPVALAKVDADAEENKGLAEQFELQGSLIDDNKVFVVGIFPILSGEEFENFTVLADKLRSDYDFGHTTNAELLPRGESPVTIPTISFQKFDVDDLEKFIVDSSIPLVTLFDQSPTNQPFLIKYFESPNAKAMLFLDFNHEHIDGFKSKYTDVAGLYKGKGLSFLLGDVKASQAALQDGSNNDIPSDTFEVQGYPTLYFKSSSGKVLAYEGNRTKEDIVDFIQKHRDGETIQAMATTTTTESAGKDEL</sequence>
<dbReference type="EMBL" id="CM042019">
    <property type="protein sequence ID" value="KAI3825292.1"/>
    <property type="molecule type" value="Genomic_DNA"/>
</dbReference>
<comment type="caution">
    <text evidence="1">The sequence shown here is derived from an EMBL/GenBank/DDBJ whole genome shotgun (WGS) entry which is preliminary data.</text>
</comment>
<gene>
    <name evidence="1" type="ORF">L1987_06773</name>
</gene>
<keyword evidence="2" id="KW-1185">Reference proteome</keyword>